<comment type="catalytic activity">
    <reaction evidence="2">
        <text>N(4)-acetyl-2'-deoxycytidine + H2O = 2'-deoxycytidine + acetate + H(+)</text>
        <dbReference type="Rhea" id="RHEA:62936"/>
        <dbReference type="ChEBI" id="CHEBI:15377"/>
        <dbReference type="ChEBI" id="CHEBI:15378"/>
        <dbReference type="ChEBI" id="CHEBI:15698"/>
        <dbReference type="ChEBI" id="CHEBI:30089"/>
        <dbReference type="ChEBI" id="CHEBI:146133"/>
        <dbReference type="EC" id="3.5.1.135"/>
    </reaction>
</comment>
<organism evidence="4 5">
    <name type="scientific">Thalassotalea psychrophila</name>
    <dbReference type="NCBI Taxonomy" id="3065647"/>
    <lineage>
        <taxon>Bacteria</taxon>
        <taxon>Pseudomonadati</taxon>
        <taxon>Pseudomonadota</taxon>
        <taxon>Gammaproteobacteria</taxon>
        <taxon>Alteromonadales</taxon>
        <taxon>Colwelliaceae</taxon>
        <taxon>Thalassotalea</taxon>
    </lineage>
</organism>
<evidence type="ECO:0000313" key="5">
    <source>
        <dbReference type="Proteomes" id="UP001258994"/>
    </source>
</evidence>
<dbReference type="Gene3D" id="2.30.130.30">
    <property type="entry name" value="Hypothetical protein"/>
    <property type="match status" value="1"/>
</dbReference>
<dbReference type="NCBIfam" id="NF003443">
    <property type="entry name" value="PRK04980.1"/>
    <property type="match status" value="1"/>
</dbReference>
<dbReference type="EMBL" id="CP134145">
    <property type="protein sequence ID" value="WNC73401.1"/>
    <property type="molecule type" value="Genomic_DNA"/>
</dbReference>
<accession>A0ABY9TXY7</accession>
<gene>
    <name evidence="4" type="primary">yqfB</name>
    <name evidence="4" type="ORF">RGQ13_05250</name>
</gene>
<dbReference type="InterPro" id="IPR007374">
    <property type="entry name" value="ASCH_domain"/>
</dbReference>
<comment type="catalytic activity">
    <reaction evidence="2">
        <text>N(4)-acetylcytidine + H2O = cytidine + acetate + H(+)</text>
        <dbReference type="Rhea" id="RHEA:62932"/>
        <dbReference type="ChEBI" id="CHEBI:15377"/>
        <dbReference type="ChEBI" id="CHEBI:15378"/>
        <dbReference type="ChEBI" id="CHEBI:17562"/>
        <dbReference type="ChEBI" id="CHEBI:30089"/>
        <dbReference type="ChEBI" id="CHEBI:70989"/>
        <dbReference type="EC" id="3.5.1.135"/>
    </reaction>
</comment>
<feature type="active site" description="Nucleophile" evidence="2">
    <location>
        <position position="24"/>
    </location>
</feature>
<keyword evidence="1 2" id="KW-0378">Hydrolase</keyword>
<dbReference type="PANTHER" id="PTHR38088">
    <property type="entry name" value="UCP029143 FAMILY PROTEIN"/>
    <property type="match status" value="1"/>
</dbReference>
<dbReference type="CDD" id="cd06552">
    <property type="entry name" value="ASCH_yqfb_like"/>
    <property type="match status" value="1"/>
</dbReference>
<dbReference type="HAMAP" id="MF_00684">
    <property type="entry name" value="ac4C_amidohydr"/>
    <property type="match status" value="1"/>
</dbReference>
<dbReference type="EC" id="3.5.1.135" evidence="2"/>
<dbReference type="RefSeq" id="WP_348392513.1">
    <property type="nucleotide sequence ID" value="NZ_CP134145.1"/>
</dbReference>
<keyword evidence="5" id="KW-1185">Reference proteome</keyword>
<name>A0ABY9TXY7_9GAMM</name>
<dbReference type="SUPFAM" id="SSF88697">
    <property type="entry name" value="PUA domain-like"/>
    <property type="match status" value="1"/>
</dbReference>
<feature type="domain" description="ASCH" evidence="3">
    <location>
        <begin position="6"/>
        <end position="104"/>
    </location>
</feature>
<evidence type="ECO:0000259" key="3">
    <source>
        <dbReference type="SMART" id="SM01022"/>
    </source>
</evidence>
<comment type="function">
    <text evidence="2">Catalyzes the hydrolysis of N(4)-acetylcytidine (ac4C).</text>
</comment>
<evidence type="ECO:0000256" key="2">
    <source>
        <dbReference type="HAMAP-Rule" id="MF_00684"/>
    </source>
</evidence>
<feature type="active site" description="Proton donor" evidence="2">
    <location>
        <position position="74"/>
    </location>
</feature>
<evidence type="ECO:0000256" key="1">
    <source>
        <dbReference type="ARBA" id="ARBA00022801"/>
    </source>
</evidence>
<proteinExistence type="inferred from homology"/>
<dbReference type="Pfam" id="PF04266">
    <property type="entry name" value="ASCH"/>
    <property type="match status" value="1"/>
</dbReference>
<feature type="active site" description="Proton acceptor" evidence="2">
    <location>
        <position position="21"/>
    </location>
</feature>
<dbReference type="PANTHER" id="PTHR38088:SF2">
    <property type="entry name" value="UCP029143 FAMILY PROTEIN"/>
    <property type="match status" value="1"/>
</dbReference>
<dbReference type="InterPro" id="IPR015947">
    <property type="entry name" value="PUA-like_sf"/>
</dbReference>
<dbReference type="PIRSF" id="PIRSF029143">
    <property type="entry name" value="UCP029143"/>
    <property type="match status" value="1"/>
</dbReference>
<comment type="similarity">
    <text evidence="2">Belongs to the N(4)-acetylcytidine amidohydrolase family.</text>
</comment>
<reference evidence="5" key="1">
    <citation type="submission" date="2023-09" db="EMBL/GenBank/DDBJ databases">
        <authorList>
            <person name="Li S."/>
            <person name="Li X."/>
            <person name="Zhang C."/>
            <person name="Zhao Z."/>
        </authorList>
    </citation>
    <scope>NUCLEOTIDE SEQUENCE [LARGE SCALE GENOMIC DNA]</scope>
    <source>
        <strain evidence="5">SQ149</strain>
    </source>
</reference>
<protein>
    <recommendedName>
        <fullName evidence="2">N(4)-acetylcytidine amidohydrolase</fullName>
        <shortName evidence="2">ac4C amidohydrolase</shortName>
        <ecNumber evidence="2">3.5.1.135</ecNumber>
    </recommendedName>
</protein>
<dbReference type="SMART" id="SM01022">
    <property type="entry name" value="ASCH"/>
    <property type="match status" value="1"/>
</dbReference>
<sequence>MFLTGILFFERFEIDILSGKKTITIRDETEKNFIPNTIVQVSTYETGRWFCEILIKDVQPITYDELSEFHAKQENMTLEELKAVIEEIYPGVRDLYVITYELLVG</sequence>
<evidence type="ECO:0000313" key="4">
    <source>
        <dbReference type="EMBL" id="WNC73401.1"/>
    </source>
</evidence>
<dbReference type="Proteomes" id="UP001258994">
    <property type="component" value="Chromosome"/>
</dbReference>
<comment type="catalytic activity">
    <reaction evidence="2">
        <text>N(4)-acetylcytosine + H2O = cytosine + acetate + H(+)</text>
        <dbReference type="Rhea" id="RHEA:62940"/>
        <dbReference type="ChEBI" id="CHEBI:15377"/>
        <dbReference type="ChEBI" id="CHEBI:15378"/>
        <dbReference type="ChEBI" id="CHEBI:16040"/>
        <dbReference type="ChEBI" id="CHEBI:30089"/>
        <dbReference type="ChEBI" id="CHEBI:146134"/>
        <dbReference type="EC" id="3.5.1.135"/>
    </reaction>
</comment>
<dbReference type="InterPro" id="IPR008314">
    <property type="entry name" value="AC4CH"/>
</dbReference>